<dbReference type="AlphaFoldDB" id="A0A7W4I9S0"/>
<accession>A0A7W4I9S0</accession>
<organism evidence="1 2">
    <name type="scientific">Gluconacetobacter sacchari</name>
    <dbReference type="NCBI Taxonomy" id="92759"/>
    <lineage>
        <taxon>Bacteria</taxon>
        <taxon>Pseudomonadati</taxon>
        <taxon>Pseudomonadota</taxon>
        <taxon>Alphaproteobacteria</taxon>
        <taxon>Acetobacterales</taxon>
        <taxon>Acetobacteraceae</taxon>
        <taxon>Gluconacetobacter</taxon>
    </lineage>
</organism>
<gene>
    <name evidence="1" type="ORF">HLH48_01380</name>
</gene>
<evidence type="ECO:0000313" key="1">
    <source>
        <dbReference type="EMBL" id="MBB2158839.1"/>
    </source>
</evidence>
<dbReference type="EMBL" id="JABEQJ010000001">
    <property type="protein sequence ID" value="MBB2158839.1"/>
    <property type="molecule type" value="Genomic_DNA"/>
</dbReference>
<name>A0A7W4I9S0_9PROT</name>
<dbReference type="RefSeq" id="WP_182995693.1">
    <property type="nucleotide sequence ID" value="NZ_JABEQJ010000001.1"/>
</dbReference>
<proteinExistence type="predicted"/>
<reference evidence="1 2" key="1">
    <citation type="submission" date="2020-04" db="EMBL/GenBank/DDBJ databases">
        <title>Description of novel Gluconacetobacter.</title>
        <authorList>
            <person name="Sombolestani A."/>
        </authorList>
    </citation>
    <scope>NUCLEOTIDE SEQUENCE [LARGE SCALE GENOMIC DNA]</scope>
    <source>
        <strain evidence="1 2">LMG 19747</strain>
    </source>
</reference>
<sequence length="76" mass="8905">MAMRDDDDISHEISASEMVDALVRTCGRRLARQKAHLHVLRCVEARRTDEAAFWLAVRALLDRRMEIDPEETDRFH</sequence>
<protein>
    <submittedName>
        <fullName evidence="1">Uncharacterized protein</fullName>
    </submittedName>
</protein>
<dbReference type="Proteomes" id="UP000589085">
    <property type="component" value="Unassembled WGS sequence"/>
</dbReference>
<evidence type="ECO:0000313" key="2">
    <source>
        <dbReference type="Proteomes" id="UP000589085"/>
    </source>
</evidence>
<comment type="caution">
    <text evidence="1">The sequence shown here is derived from an EMBL/GenBank/DDBJ whole genome shotgun (WGS) entry which is preliminary data.</text>
</comment>